<name>Q2JGU6_FRACC</name>
<evidence type="ECO:0000313" key="2">
    <source>
        <dbReference type="EMBL" id="ABD09496.1"/>
    </source>
</evidence>
<dbReference type="EMBL" id="CP000249">
    <property type="protein sequence ID" value="ABD09496.1"/>
    <property type="molecule type" value="Genomic_DNA"/>
</dbReference>
<dbReference type="OrthoDB" id="5198675at2"/>
<dbReference type="AlphaFoldDB" id="Q2JGU6"/>
<dbReference type="eggNOG" id="ENOG50331CU">
    <property type="taxonomic scope" value="Bacteria"/>
</dbReference>
<keyword evidence="1" id="KW-0812">Transmembrane</keyword>
<evidence type="ECO:0000256" key="1">
    <source>
        <dbReference type="SAM" id="Phobius"/>
    </source>
</evidence>
<dbReference type="STRING" id="106370.Francci3_0102"/>
<evidence type="ECO:0000313" key="3">
    <source>
        <dbReference type="Proteomes" id="UP000001937"/>
    </source>
</evidence>
<keyword evidence="1" id="KW-1133">Transmembrane helix</keyword>
<keyword evidence="3" id="KW-1185">Reference proteome</keyword>
<feature type="transmembrane region" description="Helical" evidence="1">
    <location>
        <begin position="83"/>
        <end position="107"/>
    </location>
</feature>
<feature type="transmembrane region" description="Helical" evidence="1">
    <location>
        <begin position="119"/>
        <end position="137"/>
    </location>
</feature>
<feature type="transmembrane region" description="Helical" evidence="1">
    <location>
        <begin position="25"/>
        <end position="45"/>
    </location>
</feature>
<dbReference type="KEGG" id="fra:Francci3_0102"/>
<dbReference type="HOGENOM" id="CLU_134369_3_0_11"/>
<reference evidence="2 3" key="1">
    <citation type="journal article" date="2007" name="Genome Res.">
        <title>Genome characteristics of facultatively symbiotic Frankia sp. strains reflect host range and host plant biogeography.</title>
        <authorList>
            <person name="Normand P."/>
            <person name="Lapierre P."/>
            <person name="Tisa L.S."/>
            <person name="Gogarten J.P."/>
            <person name="Alloisio N."/>
            <person name="Bagnarol E."/>
            <person name="Bassi C.A."/>
            <person name="Berry A.M."/>
            <person name="Bickhart D.M."/>
            <person name="Choisne N."/>
            <person name="Couloux A."/>
            <person name="Cournoyer B."/>
            <person name="Cruveiller S."/>
            <person name="Daubin V."/>
            <person name="Demange N."/>
            <person name="Francino M.P."/>
            <person name="Goltsman E."/>
            <person name="Huang Y."/>
            <person name="Kopp O.R."/>
            <person name="Labarre L."/>
            <person name="Lapidus A."/>
            <person name="Lavire C."/>
            <person name="Marechal J."/>
            <person name="Martinez M."/>
            <person name="Mastronunzio J.E."/>
            <person name="Mullin B.C."/>
            <person name="Niemann J."/>
            <person name="Pujic P."/>
            <person name="Rawnsley T."/>
            <person name="Rouy Z."/>
            <person name="Schenowitz C."/>
            <person name="Sellstedt A."/>
            <person name="Tavares F."/>
            <person name="Tomkins J.P."/>
            <person name="Vallenet D."/>
            <person name="Valverde C."/>
            <person name="Wall L.G."/>
            <person name="Wang Y."/>
            <person name="Medigue C."/>
            <person name="Benson D.R."/>
        </authorList>
    </citation>
    <scope>NUCLEOTIDE SEQUENCE [LARGE SCALE GENOMIC DNA]</scope>
    <source>
        <strain evidence="3">DSM 45818 / CECT 9043 / CcI3</strain>
    </source>
</reference>
<sequence length="142" mass="14988">MTTSQPSVRAGAEVRTDGATWLQRFLALDAVVTTVNGIAYLVASGPLGRLFDVSGDLLLALGAFLLLYGLAVGWLASRPRPSVLAVNAVIEANLAWAVLSIVALLFWFDDPSIAGQVWIPLQAATVGGLAVLQFAALRRSRV</sequence>
<feature type="transmembrane region" description="Helical" evidence="1">
    <location>
        <begin position="57"/>
        <end position="76"/>
    </location>
</feature>
<keyword evidence="1" id="KW-0472">Membrane</keyword>
<dbReference type="Proteomes" id="UP000001937">
    <property type="component" value="Chromosome"/>
</dbReference>
<gene>
    <name evidence="2" type="ordered locus">Francci3_0102</name>
</gene>
<accession>Q2JGU6</accession>
<dbReference type="RefSeq" id="WP_011434577.1">
    <property type="nucleotide sequence ID" value="NC_007777.1"/>
</dbReference>
<protein>
    <submittedName>
        <fullName evidence="2">Membrane protein</fullName>
    </submittedName>
</protein>
<accession>A0A1X1PXK5</accession>
<proteinExistence type="predicted"/>
<organism evidence="2 3">
    <name type="scientific">Frankia casuarinae (strain DSM 45818 / CECT 9043 / HFP020203 / CcI3)</name>
    <dbReference type="NCBI Taxonomy" id="106370"/>
    <lineage>
        <taxon>Bacteria</taxon>
        <taxon>Bacillati</taxon>
        <taxon>Actinomycetota</taxon>
        <taxon>Actinomycetes</taxon>
        <taxon>Frankiales</taxon>
        <taxon>Frankiaceae</taxon>
        <taxon>Frankia</taxon>
    </lineage>
</organism>